<name>A0AAP0PEJ0_9MAGN</name>
<feature type="transmembrane region" description="Helical" evidence="2">
    <location>
        <begin position="12"/>
        <end position="34"/>
    </location>
</feature>
<evidence type="ECO:0000313" key="3">
    <source>
        <dbReference type="EMBL" id="KAK9137770.1"/>
    </source>
</evidence>
<sequence>MTFLRCFCMQVFGLYFMQTYIGLFYHAILHRNFLTLRKILTQRMIASQLTSRVEKEHLKPSYSASIGEDLEDGLFDGKPHNCQP</sequence>
<keyword evidence="4" id="KW-1185">Reference proteome</keyword>
<feature type="region of interest" description="Disordered" evidence="1">
    <location>
        <begin position="64"/>
        <end position="84"/>
    </location>
</feature>
<dbReference type="Proteomes" id="UP001417504">
    <property type="component" value="Unassembled WGS sequence"/>
</dbReference>
<proteinExistence type="predicted"/>
<protein>
    <submittedName>
        <fullName evidence="3">Uncharacterized protein</fullName>
    </submittedName>
</protein>
<evidence type="ECO:0000313" key="4">
    <source>
        <dbReference type="Proteomes" id="UP001417504"/>
    </source>
</evidence>
<dbReference type="EMBL" id="JBBNAE010000003">
    <property type="protein sequence ID" value="KAK9137770.1"/>
    <property type="molecule type" value="Genomic_DNA"/>
</dbReference>
<keyword evidence="2" id="KW-0812">Transmembrane</keyword>
<keyword evidence="2" id="KW-1133">Transmembrane helix</keyword>
<feature type="compositionally biased region" description="Basic and acidic residues" evidence="1">
    <location>
        <begin position="75"/>
        <end position="84"/>
    </location>
</feature>
<evidence type="ECO:0000256" key="2">
    <source>
        <dbReference type="SAM" id="Phobius"/>
    </source>
</evidence>
<gene>
    <name evidence="3" type="ORF">Sjap_008364</name>
</gene>
<accession>A0AAP0PEJ0</accession>
<keyword evidence="2" id="KW-0472">Membrane</keyword>
<evidence type="ECO:0000256" key="1">
    <source>
        <dbReference type="SAM" id="MobiDB-lite"/>
    </source>
</evidence>
<dbReference type="AlphaFoldDB" id="A0AAP0PEJ0"/>
<organism evidence="3 4">
    <name type="scientific">Stephania japonica</name>
    <dbReference type="NCBI Taxonomy" id="461633"/>
    <lineage>
        <taxon>Eukaryota</taxon>
        <taxon>Viridiplantae</taxon>
        <taxon>Streptophyta</taxon>
        <taxon>Embryophyta</taxon>
        <taxon>Tracheophyta</taxon>
        <taxon>Spermatophyta</taxon>
        <taxon>Magnoliopsida</taxon>
        <taxon>Ranunculales</taxon>
        <taxon>Menispermaceae</taxon>
        <taxon>Menispermoideae</taxon>
        <taxon>Cissampelideae</taxon>
        <taxon>Stephania</taxon>
    </lineage>
</organism>
<reference evidence="3 4" key="1">
    <citation type="submission" date="2024-01" db="EMBL/GenBank/DDBJ databases">
        <title>Genome assemblies of Stephania.</title>
        <authorList>
            <person name="Yang L."/>
        </authorList>
    </citation>
    <scope>NUCLEOTIDE SEQUENCE [LARGE SCALE GENOMIC DNA]</scope>
    <source>
        <strain evidence="3">QJT</strain>
        <tissue evidence="3">Leaf</tissue>
    </source>
</reference>
<comment type="caution">
    <text evidence="3">The sequence shown here is derived from an EMBL/GenBank/DDBJ whole genome shotgun (WGS) entry which is preliminary data.</text>
</comment>